<proteinExistence type="predicted"/>
<comment type="catalytic activity">
    <reaction evidence="1">
        <text>AMP + H2O = D-ribose 5-phosphate + adenine</text>
        <dbReference type="Rhea" id="RHEA:20129"/>
        <dbReference type="ChEBI" id="CHEBI:15377"/>
        <dbReference type="ChEBI" id="CHEBI:16708"/>
        <dbReference type="ChEBI" id="CHEBI:78346"/>
        <dbReference type="ChEBI" id="CHEBI:456215"/>
        <dbReference type="EC" id="3.2.2.4"/>
    </reaction>
</comment>
<dbReference type="InterPro" id="IPR031100">
    <property type="entry name" value="LOG_fam"/>
</dbReference>
<dbReference type="PANTHER" id="PTHR43393:SF3">
    <property type="entry name" value="LYSINE DECARBOXYLASE-LIKE PROTEIN"/>
    <property type="match status" value="1"/>
</dbReference>
<dbReference type="EMBL" id="CP040818">
    <property type="protein sequence ID" value="QDL90437.1"/>
    <property type="molecule type" value="Genomic_DNA"/>
</dbReference>
<keyword evidence="6" id="KW-1185">Reference proteome</keyword>
<dbReference type="PANTHER" id="PTHR43393">
    <property type="entry name" value="CYTOKININ RIBOSIDE 5'-MONOPHOSPHATE PHOSPHORIBOHYDROLASE"/>
    <property type="match status" value="1"/>
</dbReference>
<dbReference type="KEGG" id="ppru:FDP22_00690"/>
<dbReference type="Gene3D" id="3.40.50.450">
    <property type="match status" value="1"/>
</dbReference>
<feature type="compositionally biased region" description="Basic and acidic residues" evidence="4">
    <location>
        <begin position="18"/>
        <end position="30"/>
    </location>
</feature>
<dbReference type="GO" id="GO:0005829">
    <property type="term" value="C:cytosol"/>
    <property type="evidence" value="ECO:0007669"/>
    <property type="project" value="TreeGrafter"/>
</dbReference>
<dbReference type="Pfam" id="PF03641">
    <property type="entry name" value="Lysine_decarbox"/>
    <property type="match status" value="1"/>
</dbReference>
<protein>
    <recommendedName>
        <fullName evidence="3">AMP nucleosidase</fullName>
        <ecNumber evidence="2">3.2.2.4</ecNumber>
    </recommendedName>
    <alternativeName>
        <fullName evidence="3">AMP nucleosidase</fullName>
    </alternativeName>
</protein>
<dbReference type="InterPro" id="IPR052341">
    <property type="entry name" value="LOG_family_nucleotidases"/>
</dbReference>
<dbReference type="Proteomes" id="UP000305888">
    <property type="component" value="Chromosome"/>
</dbReference>
<name>A0A5B8FFY1_9RHOB</name>
<evidence type="ECO:0000313" key="5">
    <source>
        <dbReference type="EMBL" id="QDL90437.1"/>
    </source>
</evidence>
<evidence type="ECO:0000256" key="1">
    <source>
        <dbReference type="ARBA" id="ARBA00000274"/>
    </source>
</evidence>
<dbReference type="GO" id="GO:0008714">
    <property type="term" value="F:AMP nucleosidase activity"/>
    <property type="evidence" value="ECO:0007669"/>
    <property type="project" value="UniProtKB-EC"/>
</dbReference>
<sequence>MSDGGAHRGHGHLPTAGEDLRRAGRVEDTPQTRSPSYRLAFRDGDFLAREDLRPVRLQLELLKPELTLQEHGITGTVVMFGGARIPARPEGARTPVLGALSRFYGEARRFARLCTAENLRRADGTYVVVTGGGPGVMEAGNLGAEEAGGVSIGLGIVLPHEQAPNRHVTPELSFNFHYFGIRKMHFLLRAQAVAVFPGGFGTLDELFETLTLVQTGRMEPLPILLFGRSFWESIVNWEALADSGTISREDLALFHFVETAEEAWEIVRPAPDAAA</sequence>
<evidence type="ECO:0000256" key="4">
    <source>
        <dbReference type="SAM" id="MobiDB-lite"/>
    </source>
</evidence>
<dbReference type="RefSeq" id="WP_138577252.1">
    <property type="nucleotide sequence ID" value="NZ_CP040818.1"/>
</dbReference>
<feature type="region of interest" description="Disordered" evidence="4">
    <location>
        <begin position="1"/>
        <end position="36"/>
    </location>
</feature>
<accession>A0A5B8FFY1</accession>
<evidence type="ECO:0000256" key="3">
    <source>
        <dbReference type="ARBA" id="ARBA00031983"/>
    </source>
</evidence>
<evidence type="ECO:0000313" key="6">
    <source>
        <dbReference type="Proteomes" id="UP000305888"/>
    </source>
</evidence>
<dbReference type="SUPFAM" id="SSF102405">
    <property type="entry name" value="MCP/YpsA-like"/>
    <property type="match status" value="1"/>
</dbReference>
<evidence type="ECO:0000256" key="2">
    <source>
        <dbReference type="ARBA" id="ARBA00011985"/>
    </source>
</evidence>
<gene>
    <name evidence="5" type="ORF">FDP22_00690</name>
</gene>
<dbReference type="AlphaFoldDB" id="A0A5B8FFY1"/>
<dbReference type="OrthoDB" id="9801098at2"/>
<dbReference type="EC" id="3.2.2.4" evidence="2"/>
<organism evidence="5 6">
    <name type="scientific">Paroceanicella profunda</name>
    <dbReference type="NCBI Taxonomy" id="2579971"/>
    <lineage>
        <taxon>Bacteria</taxon>
        <taxon>Pseudomonadati</taxon>
        <taxon>Pseudomonadota</taxon>
        <taxon>Alphaproteobacteria</taxon>
        <taxon>Rhodobacterales</taxon>
        <taxon>Paracoccaceae</taxon>
        <taxon>Paroceanicella</taxon>
    </lineage>
</organism>
<reference evidence="5 6" key="1">
    <citation type="submission" date="2019-06" db="EMBL/GenBank/DDBJ databases">
        <title>Genome sequence of Rhodobacteraceae bacterium D4M1.</title>
        <authorList>
            <person name="Cao J."/>
        </authorList>
    </citation>
    <scope>NUCLEOTIDE SEQUENCE [LARGE SCALE GENOMIC DNA]</scope>
    <source>
        <strain evidence="5 6">D4M1</strain>
    </source>
</reference>